<name>A0A937D302_9BURK</name>
<proteinExistence type="predicted"/>
<sequence length="396" mass="45916">MLIGFFYTLRAAKLPVSVNEYLTLLQALAAGVVGPRSEDGWSLDAFYYLARTAMVKDEKHYDKFDRAFAAYFKGVEMVADFTRELPLEWLRKHLELELGPEEKARIEKMGWDELMQTLKKRLEEQKERHEGGSRMIGTGGTSPFGAYGYNPQGIRIGQDRGRNRSAVKVWDQRAYKDYDDSQELGTRNIKVALRRLRRFAREGAAEELDLDGTIRSTAANAGWLDLRMVPERHNNVKVLLLMDVGGTMDEHVHRVEELFSAARSEFKHLEFYYFHNCVYEFLWKNNRRRFAEKFPTQDVIRKFNKDYKLVFVGDATMSPYEILQPGGSVEHHNPEPGAEWLQRLTHAFPKSAWINPEPHGVWGYRQSISIIQQLMGQRMYPLTVKGLEEAMRLLSK</sequence>
<evidence type="ECO:0000313" key="1">
    <source>
        <dbReference type="EMBL" id="MBL0422149.1"/>
    </source>
</evidence>
<keyword evidence="2" id="KW-1185">Reference proteome</keyword>
<dbReference type="PANTHER" id="PTHR39338">
    <property type="entry name" value="BLL5662 PROTEIN-RELATED"/>
    <property type="match status" value="1"/>
</dbReference>
<dbReference type="EMBL" id="JAEQNA010000007">
    <property type="protein sequence ID" value="MBL0422149.1"/>
    <property type="molecule type" value="Genomic_DNA"/>
</dbReference>
<accession>A0A937D302</accession>
<dbReference type="AlphaFoldDB" id="A0A937D302"/>
<comment type="caution">
    <text evidence="1">The sequence shown here is derived from an EMBL/GenBank/DDBJ whole genome shotgun (WGS) entry which is preliminary data.</text>
</comment>
<protein>
    <submittedName>
        <fullName evidence="1">VWA domain-containing protein</fullName>
    </submittedName>
</protein>
<gene>
    <name evidence="1" type="ORF">JI739_17505</name>
</gene>
<organism evidence="1 2">
    <name type="scientific">Ramlibacter aurantiacus</name>
    <dbReference type="NCBI Taxonomy" id="2801330"/>
    <lineage>
        <taxon>Bacteria</taxon>
        <taxon>Pseudomonadati</taxon>
        <taxon>Pseudomonadota</taxon>
        <taxon>Betaproteobacteria</taxon>
        <taxon>Burkholderiales</taxon>
        <taxon>Comamonadaceae</taxon>
        <taxon>Ramlibacter</taxon>
    </lineage>
</organism>
<dbReference type="PANTHER" id="PTHR39338:SF7">
    <property type="entry name" value="BLL6692 PROTEIN"/>
    <property type="match status" value="1"/>
</dbReference>
<reference evidence="1" key="1">
    <citation type="submission" date="2021-01" db="EMBL/GenBank/DDBJ databases">
        <title>Ramlibacter sp. strain AW1 16S ribosomal RNA gene Genome sequencing and assembly.</title>
        <authorList>
            <person name="Kang M."/>
        </authorList>
    </citation>
    <scope>NUCLEOTIDE SEQUENCE</scope>
    <source>
        <strain evidence="1">AW1</strain>
    </source>
</reference>
<dbReference type="Pfam" id="PF05762">
    <property type="entry name" value="VWA_CoxE"/>
    <property type="match status" value="1"/>
</dbReference>
<dbReference type="Proteomes" id="UP000613011">
    <property type="component" value="Unassembled WGS sequence"/>
</dbReference>
<dbReference type="RefSeq" id="WP_201685226.1">
    <property type="nucleotide sequence ID" value="NZ_JAEQNA010000007.1"/>
</dbReference>
<evidence type="ECO:0000313" key="2">
    <source>
        <dbReference type="Proteomes" id="UP000613011"/>
    </source>
</evidence>
<dbReference type="InterPro" id="IPR008912">
    <property type="entry name" value="Uncharacterised_CoxE"/>
</dbReference>